<accession>A0A7W3IXM2</accession>
<keyword evidence="4" id="KW-1185">Reference proteome</keyword>
<feature type="transmembrane region" description="Helical" evidence="2">
    <location>
        <begin position="185"/>
        <end position="213"/>
    </location>
</feature>
<keyword evidence="2" id="KW-0812">Transmembrane</keyword>
<feature type="transmembrane region" description="Helical" evidence="2">
    <location>
        <begin position="246"/>
        <end position="265"/>
    </location>
</feature>
<feature type="region of interest" description="Disordered" evidence="1">
    <location>
        <begin position="531"/>
        <end position="552"/>
    </location>
</feature>
<dbReference type="EMBL" id="JACGXA010000001">
    <property type="protein sequence ID" value="MBA8802551.1"/>
    <property type="molecule type" value="Genomic_DNA"/>
</dbReference>
<feature type="transmembrane region" description="Helical" evidence="2">
    <location>
        <begin position="301"/>
        <end position="322"/>
    </location>
</feature>
<dbReference type="RefSeq" id="WP_220481257.1">
    <property type="nucleotide sequence ID" value="NZ_JACGXA010000001.1"/>
</dbReference>
<proteinExistence type="predicted"/>
<keyword evidence="2" id="KW-1133">Transmembrane helix</keyword>
<feature type="transmembrane region" description="Helical" evidence="2">
    <location>
        <begin position="132"/>
        <end position="165"/>
    </location>
</feature>
<evidence type="ECO:0000256" key="2">
    <source>
        <dbReference type="SAM" id="Phobius"/>
    </source>
</evidence>
<feature type="transmembrane region" description="Helical" evidence="2">
    <location>
        <begin position="93"/>
        <end position="120"/>
    </location>
</feature>
<reference evidence="3 4" key="1">
    <citation type="submission" date="2020-07" db="EMBL/GenBank/DDBJ databases">
        <title>Sequencing the genomes of 1000 actinobacteria strains.</title>
        <authorList>
            <person name="Klenk H.-P."/>
        </authorList>
    </citation>
    <scope>NUCLEOTIDE SEQUENCE [LARGE SCALE GENOMIC DNA]</scope>
    <source>
        <strain evidence="3 4">DSM 21349</strain>
    </source>
</reference>
<feature type="transmembrane region" description="Helical" evidence="2">
    <location>
        <begin position="334"/>
        <end position="351"/>
    </location>
</feature>
<feature type="transmembrane region" description="Helical" evidence="2">
    <location>
        <begin position="220"/>
        <end position="240"/>
    </location>
</feature>
<evidence type="ECO:0000313" key="4">
    <source>
        <dbReference type="Proteomes" id="UP000580910"/>
    </source>
</evidence>
<comment type="caution">
    <text evidence="3">The sequence shown here is derived from an EMBL/GenBank/DDBJ whole genome shotgun (WGS) entry which is preliminary data.</text>
</comment>
<feature type="transmembrane region" description="Helical" evidence="2">
    <location>
        <begin position="30"/>
        <end position="48"/>
    </location>
</feature>
<gene>
    <name evidence="3" type="ORF">FB382_000842</name>
</gene>
<evidence type="ECO:0000313" key="3">
    <source>
        <dbReference type="EMBL" id="MBA8802551.1"/>
    </source>
</evidence>
<sequence length="614" mass="65219">MSVTDRVRVEQPAVPRRPTRFTPGDLSRHPVAVATAFAALLHVLWWWLLASSGGDIAAQDAWAEFARAHPGSAYNLAWYGGMHPVNYSILAPYVMGALGVRTTMMLAGTVSAGLLALVLTRSKALDKPLWPALYGALALAGNAVSGRVTFGLGMMFALAAVSVIYGWPTHWRSPERRHRWPRAILAAVFSAAATASSPVAGLFLGVIAAALWLQRRRNAAYAVGLPPVVVVALSAWLFPFSGHQPMPLASVILPVVTAVAVVVLAPRTWRSIRVGAVLYVAGVLAAWVIPSQVGTNVTRLGLLFGGVVLVAIAARAASAGPLGHGWGPVGNRRAVVALVLAIVTASIWQVATAARDVVGGRPDAAWSVDLRPLVHQLQARGANEARVEVVPAKSHREASALAPYVNLARGWNRQADAERNPIFYDDELLTPASYRAWLDRWAVSYVVLSKSTPDAAARAENDLVAGGLGYLHAVWSDTNWTLFEVEAPRPLADAPAVVTSFDATELVLNMPTPGRVLVRIPASPWLSLLDAEGDPIPPPSSDPDSPDAAPVNVEGCLSHEVQPVTVEGQTPDDWTVLYAPHAGTYRIAAPYQLHRGTACPDEITGEGGTDSDQG</sequence>
<organism evidence="3 4">
    <name type="scientific">Nocardioides ginsengisegetis</name>
    <dbReference type="NCBI Taxonomy" id="661491"/>
    <lineage>
        <taxon>Bacteria</taxon>
        <taxon>Bacillati</taxon>
        <taxon>Actinomycetota</taxon>
        <taxon>Actinomycetes</taxon>
        <taxon>Propionibacteriales</taxon>
        <taxon>Nocardioidaceae</taxon>
        <taxon>Nocardioides</taxon>
    </lineage>
</organism>
<evidence type="ECO:0000256" key="1">
    <source>
        <dbReference type="SAM" id="MobiDB-lite"/>
    </source>
</evidence>
<dbReference type="AlphaFoldDB" id="A0A7W3IXM2"/>
<feature type="transmembrane region" description="Helical" evidence="2">
    <location>
        <begin position="272"/>
        <end position="289"/>
    </location>
</feature>
<dbReference type="Proteomes" id="UP000580910">
    <property type="component" value="Unassembled WGS sequence"/>
</dbReference>
<name>A0A7W3IXM2_9ACTN</name>
<keyword evidence="2" id="KW-0472">Membrane</keyword>
<feature type="region of interest" description="Disordered" evidence="1">
    <location>
        <begin position="1"/>
        <end position="21"/>
    </location>
</feature>
<protein>
    <submittedName>
        <fullName evidence="3">MFS family permease</fullName>
    </submittedName>
</protein>